<protein>
    <submittedName>
        <fullName evidence="2">N-carbamoylputrescine amidase / Agmatine deiminase</fullName>
        <ecNumber evidence="2">3.5.1.53</ecNumber>
        <ecNumber evidence="2">3.5.3.12</ecNumber>
    </submittedName>
</protein>
<proteinExistence type="predicted"/>
<accession>A0A8J2BNI5</accession>
<dbReference type="Pfam" id="PF04371">
    <property type="entry name" value="PAD_porph"/>
    <property type="match status" value="1"/>
</dbReference>
<dbReference type="EC" id="3.5.1.53" evidence="2"/>
<dbReference type="GO" id="GO:0009446">
    <property type="term" value="P:putrescine biosynthetic process"/>
    <property type="evidence" value="ECO:0007669"/>
    <property type="project" value="InterPro"/>
</dbReference>
<dbReference type="Proteomes" id="UP000663859">
    <property type="component" value="Unassembled WGS sequence"/>
</dbReference>
<gene>
    <name evidence="2" type="ORF">MPNT_150036</name>
</gene>
<comment type="caution">
    <text evidence="2">The sequence shown here is derived from an EMBL/GenBank/DDBJ whole genome shotgun (WGS) entry which is preliminary data.</text>
</comment>
<evidence type="ECO:0000313" key="3">
    <source>
        <dbReference type="Proteomes" id="UP000663859"/>
    </source>
</evidence>
<dbReference type="EC" id="3.5.3.12" evidence="2"/>
<dbReference type="GO" id="GO:0050126">
    <property type="term" value="F:N-carbamoylputrescine amidase activity"/>
    <property type="evidence" value="ECO:0007669"/>
    <property type="project" value="UniProtKB-EC"/>
</dbReference>
<dbReference type="GO" id="GO:0004668">
    <property type="term" value="F:protein-arginine deiminase activity"/>
    <property type="evidence" value="ECO:0007669"/>
    <property type="project" value="InterPro"/>
</dbReference>
<dbReference type="EMBL" id="CAJNOB010000007">
    <property type="protein sequence ID" value="CAF0693976.1"/>
    <property type="molecule type" value="Genomic_DNA"/>
</dbReference>
<keyword evidence="1 2" id="KW-0378">Hydrolase</keyword>
<dbReference type="Gene3D" id="3.75.10.10">
    <property type="entry name" value="L-arginine/glycine Amidinotransferase, Chain A"/>
    <property type="match status" value="1"/>
</dbReference>
<keyword evidence="3" id="KW-1185">Reference proteome</keyword>
<dbReference type="PANTHER" id="PTHR31377">
    <property type="entry name" value="AGMATINE DEIMINASE-RELATED"/>
    <property type="match status" value="1"/>
</dbReference>
<dbReference type="SUPFAM" id="SSF55909">
    <property type="entry name" value="Pentein"/>
    <property type="match status" value="1"/>
</dbReference>
<dbReference type="AlphaFoldDB" id="A0A8J2BNI5"/>
<dbReference type="RefSeq" id="WP_174582960.1">
    <property type="nucleotide sequence ID" value="NZ_CAJNOB010000007.1"/>
</dbReference>
<reference evidence="2" key="1">
    <citation type="submission" date="2021-02" db="EMBL/GenBank/DDBJ databases">
        <authorList>
            <person name="Cremers G."/>
            <person name="Picone N."/>
        </authorList>
    </citation>
    <scope>NUCLEOTIDE SEQUENCE</scope>
    <source>
        <strain evidence="2">PQ17</strain>
    </source>
</reference>
<sequence length="341" mass="38765">MNTPKALGFRFPAEWETHRATWLCWPREDGISFEGGWEGIPELWAQLAHELSQGEEVHICLFSEAQREQAQSYLKGKKENIYWHDFPAYEPWPRDYGPTFLVGPAGKALIDWGFNAWGGKYPPWELDDLVPQKIAQYRRLPLWKGPVILEGGAIDTDGEGTLLASQDCLLDPRRNPGLTQREMEQILEEFLGVKRVIWLSGSLEGDDTDGHVDNLARFVAPGVVVVSLPEDPQDANYPVCWENYQRLAKSETARGQKLCVVPVPLPDAVVHGHQRLPASYVNFYIANHCVIVPSFGWEAKERQIQEVLSGFFPGRRILLWEARRLIWGLGAFHCITLQEPL</sequence>
<dbReference type="InterPro" id="IPR007466">
    <property type="entry name" value="Peptidyl-Arg-deiminase_porph"/>
</dbReference>
<name>A0A8J2BNI5_9BACT</name>
<dbReference type="GO" id="GO:0047632">
    <property type="term" value="F:agmatine deiminase activity"/>
    <property type="evidence" value="ECO:0007669"/>
    <property type="project" value="UniProtKB-EC"/>
</dbReference>
<dbReference type="PANTHER" id="PTHR31377:SF0">
    <property type="entry name" value="AGMATINE DEIMINASE-RELATED"/>
    <property type="match status" value="1"/>
</dbReference>
<organism evidence="2 3">
    <name type="scientific">Candidatus Methylacidithermus pantelleriae</name>
    <dbReference type="NCBI Taxonomy" id="2744239"/>
    <lineage>
        <taxon>Bacteria</taxon>
        <taxon>Pseudomonadati</taxon>
        <taxon>Verrucomicrobiota</taxon>
        <taxon>Methylacidiphilae</taxon>
        <taxon>Methylacidiphilales</taxon>
        <taxon>Methylacidiphilaceae</taxon>
        <taxon>Candidatus Methylacidithermus</taxon>
    </lineage>
</organism>
<evidence type="ECO:0000256" key="1">
    <source>
        <dbReference type="ARBA" id="ARBA00022801"/>
    </source>
</evidence>
<evidence type="ECO:0000313" key="2">
    <source>
        <dbReference type="EMBL" id="CAF0693976.1"/>
    </source>
</evidence>